<protein>
    <submittedName>
        <fullName evidence="1">Uncharacterized protein</fullName>
    </submittedName>
</protein>
<reference evidence="1 2" key="1">
    <citation type="journal article" date="2023" name="J. Hered.">
        <title>Chromosome-level genome of the wood stork (Mycteria americana) provides insight into avian chromosome evolution.</title>
        <authorList>
            <person name="Flamio R. Jr."/>
            <person name="Ramstad K.M."/>
        </authorList>
    </citation>
    <scope>NUCLEOTIDE SEQUENCE [LARGE SCALE GENOMIC DNA]</scope>
    <source>
        <strain evidence="1">JAX WOST 10</strain>
    </source>
</reference>
<proteinExistence type="predicted"/>
<evidence type="ECO:0000313" key="1">
    <source>
        <dbReference type="EMBL" id="KAK4828690.1"/>
    </source>
</evidence>
<sequence length="366" mass="41056">MGLFLSRCRTLHFSFLNFMRFVSAHFSSLLRSVSMAAQPSGVSANPPRFVSPENFLRSHAAPPPRSLMKMLNRTGPNIDPWGALLVNGLQLDFIPLITTFWTQPFSQFSVHLTVCLPSPSTASLEDSQRQPGLCEQGQNKRLRGVVISLYSVLMTSGLLNPVLGPPIQDRLKNWREFRGSHRDGGAGKSGGPGFVQSGVEMALGGPNSSPLCIWGMGQGGRLIDNGYKVKQESVRLDLRRHFFPVRTVRQWHGLPREVVQSPSSEVFKPQLDEAQSSLTPRSVKKEGEEVFQALEQRFPAACGEDHDYLEAPETEEVRKRGMLIEEDRKVFLFYRIIESFRLEKTFKIIESNRKPNTTKTTTTPCP</sequence>
<dbReference type="AlphaFoldDB" id="A0AAN7NMH6"/>
<name>A0AAN7NMH6_MYCAM</name>
<accession>A0AAN7NMH6</accession>
<organism evidence="1 2">
    <name type="scientific">Mycteria americana</name>
    <name type="common">Wood stork</name>
    <dbReference type="NCBI Taxonomy" id="33587"/>
    <lineage>
        <taxon>Eukaryota</taxon>
        <taxon>Metazoa</taxon>
        <taxon>Chordata</taxon>
        <taxon>Craniata</taxon>
        <taxon>Vertebrata</taxon>
        <taxon>Euteleostomi</taxon>
        <taxon>Archelosauria</taxon>
        <taxon>Archosauria</taxon>
        <taxon>Dinosauria</taxon>
        <taxon>Saurischia</taxon>
        <taxon>Theropoda</taxon>
        <taxon>Coelurosauria</taxon>
        <taxon>Aves</taxon>
        <taxon>Neognathae</taxon>
        <taxon>Neoaves</taxon>
        <taxon>Aequornithes</taxon>
        <taxon>Ciconiiformes</taxon>
        <taxon>Ciconiidae</taxon>
        <taxon>Mycteria</taxon>
    </lineage>
</organism>
<evidence type="ECO:0000313" key="2">
    <source>
        <dbReference type="Proteomes" id="UP001333110"/>
    </source>
</evidence>
<dbReference type="Proteomes" id="UP001333110">
    <property type="component" value="Unassembled WGS sequence"/>
</dbReference>
<comment type="caution">
    <text evidence="1">The sequence shown here is derived from an EMBL/GenBank/DDBJ whole genome shotgun (WGS) entry which is preliminary data.</text>
</comment>
<gene>
    <name evidence="1" type="ORF">QYF61_000528</name>
</gene>
<keyword evidence="2" id="KW-1185">Reference proteome</keyword>
<dbReference type="EMBL" id="JAUNZN010000001">
    <property type="protein sequence ID" value="KAK4828690.1"/>
    <property type="molecule type" value="Genomic_DNA"/>
</dbReference>